<evidence type="ECO:0000313" key="2">
    <source>
        <dbReference type="Proteomes" id="UP000320623"/>
    </source>
</evidence>
<dbReference type="OrthoDB" id="2079373at2"/>
<gene>
    <name evidence="1" type="ORF">JGI1_02186</name>
</gene>
<evidence type="ECO:0000313" key="1">
    <source>
        <dbReference type="EMBL" id="CUU08821.1"/>
    </source>
</evidence>
<dbReference type="NCBIfam" id="NF045524">
    <property type="entry name" value="MXAN_6640_HExxH"/>
    <property type="match status" value="1"/>
</dbReference>
<dbReference type="Gene3D" id="2.60.40.4070">
    <property type="match status" value="1"/>
</dbReference>
<dbReference type="RefSeq" id="WP_140945889.1">
    <property type="nucleotide sequence ID" value="NZ_FAOO01000025.1"/>
</dbReference>
<dbReference type="Proteomes" id="UP000320623">
    <property type="component" value="Unassembled WGS sequence"/>
</dbReference>
<sequence>MWLLLLLIFLIGHIYGQEKAEQVYLTLCDRMGIEVEKPFNFQPFNTGKCGFGLYVEVGRNWDKFNEIQKTNIKKALERPQLQTSILTRSGKFRIHFDTTGVNEPFLIDELGNRIPNSWRGYVDSVARYIDSVYKVQVEIFGFEFNFNDGSAGGGPEYDIYILNLPEGLYGETVFDPLNPLPKLGKAQRYLSFMRIDNSYSKSSFYTQGISALKVTLAHEFNHAVQLLSYGLWEDNIWFYEMTSTWLEEALFDEVNDYYQYIPRFFKNTRAPIYQHDGYDLAVLGIFFQSRFTHRLMVKTWGIIRDEPPLVALELALNDFNSTLRREFVEFSLWNYYTGKRANPRYYKEGENYPEIRFETQPVFLTSNEATVRNSSGALSSQYYMFVWKNDTIVAIISNVNLQYAFLRSNDEFEFEYHITTSSGNDYTPLGNGLRAKLKVNDFDNWGSLNILNSQVSLVKERDVFPNPFYADGVEKVLIPVESGFDEIDLKIFTTGLDLVYSAKVKPEFNFGSYFVSWNGRNSSGEIVKSGVYIYILVADGEEKIGKFVLIRK</sequence>
<organism evidence="1 2">
    <name type="scientific">Candidatus Thermokryptus mobilis</name>
    <dbReference type="NCBI Taxonomy" id="1643428"/>
    <lineage>
        <taxon>Bacteria</taxon>
        <taxon>Pseudomonadati</taxon>
        <taxon>Candidatus Kryptoniota</taxon>
        <taxon>Candidatus Thermokryptus</taxon>
    </lineage>
</organism>
<name>A0A0S4ND70_9BACT</name>
<dbReference type="AlphaFoldDB" id="A0A0S4ND70"/>
<protein>
    <recommendedName>
        <fullName evidence="3">FlgD Ig-like domain-containing protein</fullName>
    </recommendedName>
</protein>
<reference evidence="2" key="1">
    <citation type="submission" date="2015-11" db="EMBL/GenBank/DDBJ databases">
        <authorList>
            <person name="Varghese N."/>
        </authorList>
    </citation>
    <scope>NUCLEOTIDE SEQUENCE [LARGE SCALE GENOMIC DNA]</scope>
</reference>
<proteinExistence type="predicted"/>
<keyword evidence="2" id="KW-1185">Reference proteome</keyword>
<accession>A0A0S4ND70</accession>
<dbReference type="EMBL" id="FAOO01000025">
    <property type="protein sequence ID" value="CUU08821.1"/>
    <property type="molecule type" value="Genomic_DNA"/>
</dbReference>
<evidence type="ECO:0008006" key="3">
    <source>
        <dbReference type="Google" id="ProtNLM"/>
    </source>
</evidence>
<dbReference type="STRING" id="1643428.GCA_001442855_02138"/>